<dbReference type="EMBL" id="JACOQK010000001">
    <property type="protein sequence ID" value="MBC5787780.1"/>
    <property type="molecule type" value="Genomic_DNA"/>
</dbReference>
<name>A0ABR7IRK5_9CLOT</name>
<reference evidence="1 2" key="1">
    <citation type="submission" date="2020-08" db="EMBL/GenBank/DDBJ databases">
        <title>Genome public.</title>
        <authorList>
            <person name="Liu C."/>
            <person name="Sun Q."/>
        </authorList>
    </citation>
    <scope>NUCLEOTIDE SEQUENCE [LARGE SCALE GENOMIC DNA]</scope>
    <source>
        <strain evidence="1 2">NSJ-27</strain>
    </source>
</reference>
<protein>
    <recommendedName>
        <fullName evidence="3">Bypass of forespore C C-terminal domain-containing protein</fullName>
    </recommendedName>
</protein>
<sequence length="107" mass="11911">MNKTNYLLAILTGAFILLTATIVIAVSTQRNQSVSKPINTASTTTCAYIMKEYQGKIGIFLPTESEPYEILPTDISVLPEFDQIALRQGIELQSKQELNRLIEDFDG</sequence>
<evidence type="ECO:0000313" key="1">
    <source>
        <dbReference type="EMBL" id="MBC5787780.1"/>
    </source>
</evidence>
<keyword evidence="2" id="KW-1185">Reference proteome</keyword>
<accession>A0ABR7IRK5</accession>
<evidence type="ECO:0008006" key="3">
    <source>
        <dbReference type="Google" id="ProtNLM"/>
    </source>
</evidence>
<proteinExistence type="predicted"/>
<dbReference type="Proteomes" id="UP000649151">
    <property type="component" value="Unassembled WGS sequence"/>
</dbReference>
<dbReference type="RefSeq" id="WP_069987252.1">
    <property type="nucleotide sequence ID" value="NZ_JACOQK010000001.1"/>
</dbReference>
<comment type="caution">
    <text evidence="1">The sequence shown here is derived from an EMBL/GenBank/DDBJ whole genome shotgun (WGS) entry which is preliminary data.</text>
</comment>
<evidence type="ECO:0000313" key="2">
    <source>
        <dbReference type="Proteomes" id="UP000649151"/>
    </source>
</evidence>
<organism evidence="1 2">
    <name type="scientific">Clostridium facile</name>
    <dbReference type="NCBI Taxonomy" id="2763035"/>
    <lineage>
        <taxon>Bacteria</taxon>
        <taxon>Bacillati</taxon>
        <taxon>Bacillota</taxon>
        <taxon>Clostridia</taxon>
        <taxon>Eubacteriales</taxon>
        <taxon>Clostridiaceae</taxon>
        <taxon>Clostridium</taxon>
    </lineage>
</organism>
<gene>
    <name evidence="1" type="ORF">H8Z77_07085</name>
</gene>